<dbReference type="EMBL" id="MVAB01000001">
    <property type="protein sequence ID" value="OPF88402.1"/>
    <property type="molecule type" value="Genomic_DNA"/>
</dbReference>
<feature type="transmembrane region" description="Helical" evidence="1">
    <location>
        <begin position="153"/>
        <end position="174"/>
    </location>
</feature>
<evidence type="ECO:0000313" key="3">
    <source>
        <dbReference type="Proteomes" id="UP000189970"/>
    </source>
</evidence>
<dbReference type="AlphaFoldDB" id="A0A1V4DJ20"/>
<keyword evidence="1" id="KW-0812">Transmembrane</keyword>
<reference evidence="2 3" key="1">
    <citation type="submission" date="2017-02" db="EMBL/GenBank/DDBJ databases">
        <title>Vagococcus cremeus sp. nov., isolated from the small intestine of a marten, Martes flavigula.</title>
        <authorList>
            <person name="Tak E.J."/>
            <person name="Bae J.-W."/>
        </authorList>
    </citation>
    <scope>NUCLEOTIDE SEQUENCE [LARGE SCALE GENOMIC DNA]</scope>
    <source>
        <strain evidence="2 3">D7T301</strain>
    </source>
</reference>
<keyword evidence="1" id="KW-1133">Transmembrane helix</keyword>
<accession>A0A1V4DJ20</accession>
<gene>
    <name evidence="2" type="ORF">BW731_09550</name>
</gene>
<organism evidence="2 3">
    <name type="scientific">Vagococcus martis</name>
    <dbReference type="NCBI Taxonomy" id="1768210"/>
    <lineage>
        <taxon>Bacteria</taxon>
        <taxon>Bacillati</taxon>
        <taxon>Bacillota</taxon>
        <taxon>Bacilli</taxon>
        <taxon>Lactobacillales</taxon>
        <taxon>Enterococcaceae</taxon>
        <taxon>Vagococcus</taxon>
    </lineage>
</organism>
<sequence>MNKSIVDSIITMVIIVSMIIYSSVSNSVSILSMSMPIILLLLILVCSLFKKINLKFVFSIIFVMLFSIFATDPGMVDISSYVLVGILSLPLALLGTYAVKYIREDKMKKVTVIDVFHKRFPSMSLSIAFIINVVLSSIFLIGIVTFVGQSFNIVLSLLMILWSILASLSDSYFLNKT</sequence>
<dbReference type="Proteomes" id="UP000189970">
    <property type="component" value="Unassembled WGS sequence"/>
</dbReference>
<feature type="transmembrane region" description="Helical" evidence="1">
    <location>
        <begin position="5"/>
        <end position="24"/>
    </location>
</feature>
<feature type="transmembrane region" description="Helical" evidence="1">
    <location>
        <begin position="30"/>
        <end position="49"/>
    </location>
</feature>
<comment type="caution">
    <text evidence="2">The sequence shown here is derived from an EMBL/GenBank/DDBJ whole genome shotgun (WGS) entry which is preliminary data.</text>
</comment>
<evidence type="ECO:0000313" key="2">
    <source>
        <dbReference type="EMBL" id="OPF88402.1"/>
    </source>
</evidence>
<feature type="transmembrane region" description="Helical" evidence="1">
    <location>
        <begin position="56"/>
        <end position="75"/>
    </location>
</feature>
<keyword evidence="1" id="KW-0472">Membrane</keyword>
<protein>
    <submittedName>
        <fullName evidence="2">Uncharacterized protein</fullName>
    </submittedName>
</protein>
<keyword evidence="3" id="KW-1185">Reference proteome</keyword>
<evidence type="ECO:0000256" key="1">
    <source>
        <dbReference type="SAM" id="Phobius"/>
    </source>
</evidence>
<name>A0A1V4DJ20_9ENTE</name>
<proteinExistence type="predicted"/>
<feature type="transmembrane region" description="Helical" evidence="1">
    <location>
        <begin position="123"/>
        <end position="147"/>
    </location>
</feature>
<dbReference type="RefSeq" id="WP_079347653.1">
    <property type="nucleotide sequence ID" value="NZ_MVAB01000001.1"/>
</dbReference>
<feature type="transmembrane region" description="Helical" evidence="1">
    <location>
        <begin position="81"/>
        <end position="102"/>
    </location>
</feature>